<dbReference type="InterPro" id="IPR011033">
    <property type="entry name" value="PRC_barrel-like_sf"/>
</dbReference>
<dbReference type="EMBL" id="CP011112">
    <property type="protein sequence ID" value="AKU14731.1"/>
    <property type="molecule type" value="Genomic_DNA"/>
</dbReference>
<dbReference type="GO" id="GO:0019684">
    <property type="term" value="P:photosynthesis, light reaction"/>
    <property type="evidence" value="ECO:0007669"/>
    <property type="project" value="InterPro"/>
</dbReference>
<name>A0A0K1JDF9_9MICO</name>
<evidence type="ECO:0008006" key="3">
    <source>
        <dbReference type="Google" id="ProtNLM"/>
    </source>
</evidence>
<dbReference type="Gene3D" id="3.90.50.10">
    <property type="entry name" value="Photosynthetic Reaction Center, subunit H, domain 2"/>
    <property type="match status" value="1"/>
</dbReference>
<organism evidence="1 2">
    <name type="scientific">Luteipulveratus mongoliensis</name>
    <dbReference type="NCBI Taxonomy" id="571913"/>
    <lineage>
        <taxon>Bacteria</taxon>
        <taxon>Bacillati</taxon>
        <taxon>Actinomycetota</taxon>
        <taxon>Actinomycetes</taxon>
        <taxon>Micrococcales</taxon>
        <taxon>Dermacoccaceae</taxon>
        <taxon>Luteipulveratus</taxon>
    </lineage>
</organism>
<evidence type="ECO:0000313" key="2">
    <source>
        <dbReference type="Proteomes" id="UP000066480"/>
    </source>
</evidence>
<gene>
    <name evidence="1" type="ORF">VV02_00665</name>
</gene>
<dbReference type="AlphaFoldDB" id="A0A0K1JDF9"/>
<dbReference type="GO" id="GO:0030077">
    <property type="term" value="C:plasma membrane light-harvesting complex"/>
    <property type="evidence" value="ECO:0007669"/>
    <property type="project" value="InterPro"/>
</dbReference>
<dbReference type="SUPFAM" id="SSF50346">
    <property type="entry name" value="PRC-barrel domain"/>
    <property type="match status" value="1"/>
</dbReference>
<protein>
    <recommendedName>
        <fullName evidence="3">PRC-barrel domain-containing protein</fullName>
    </recommendedName>
</protein>
<evidence type="ECO:0000313" key="1">
    <source>
        <dbReference type="EMBL" id="AKU14731.1"/>
    </source>
</evidence>
<keyword evidence="2" id="KW-1185">Reference proteome</keyword>
<dbReference type="Proteomes" id="UP000066480">
    <property type="component" value="Chromosome"/>
</dbReference>
<dbReference type="InterPro" id="IPR014747">
    <property type="entry name" value="Bac_photo_RC_H_C"/>
</dbReference>
<proteinExistence type="predicted"/>
<sequence length="113" mass="12484">MHATGREVTVMSQSVFHLLGRTLHAAQRDRIGAVRDVLTDADNGVPEWLLVDVTSVRGLRAVPLAGVRNKDGSLSTTFTANEIQRSPPIADVAPLGLESERRLLRYWDLIRGR</sequence>
<dbReference type="KEGG" id="lmoi:VV02_00665"/>
<accession>A0A0K1JDF9</accession>
<reference evidence="1 2" key="1">
    <citation type="submission" date="2015-03" db="EMBL/GenBank/DDBJ databases">
        <title>Luteipulveratus halotolerans sp. nov., a novel actinobacterium (Dermacoccaceae) from Sarawak, Malaysia.</title>
        <authorList>
            <person name="Juboi H."/>
            <person name="Basik A."/>
            <person name="Shamsul S.S."/>
            <person name="Arnold P."/>
            <person name="Schmitt E.K."/>
            <person name="Sanglier J.-J."/>
            <person name="Yeo T."/>
        </authorList>
    </citation>
    <scope>NUCLEOTIDE SEQUENCE [LARGE SCALE GENOMIC DNA]</scope>
    <source>
        <strain evidence="1 2">MN07-A0370</strain>
    </source>
</reference>
<dbReference type="STRING" id="571913.VV02_00665"/>